<accession>A0A401U8V0</accession>
<evidence type="ECO:0000256" key="1">
    <source>
        <dbReference type="ARBA" id="ARBA00004141"/>
    </source>
</evidence>
<dbReference type="AlphaFoldDB" id="A0A401U8V0"/>
<dbReference type="Pfam" id="PF01040">
    <property type="entry name" value="UbiA"/>
    <property type="match status" value="1"/>
</dbReference>
<evidence type="ECO:0000256" key="4">
    <source>
        <dbReference type="ARBA" id="ARBA00023136"/>
    </source>
</evidence>
<dbReference type="GO" id="GO:0016765">
    <property type="term" value="F:transferase activity, transferring alkyl or aryl (other than methyl) groups"/>
    <property type="evidence" value="ECO:0007669"/>
    <property type="project" value="InterPro"/>
</dbReference>
<keyword evidence="3 5" id="KW-1133">Transmembrane helix</keyword>
<feature type="transmembrane region" description="Helical" evidence="5">
    <location>
        <begin position="87"/>
        <end position="104"/>
    </location>
</feature>
<dbReference type="Proteomes" id="UP000288227">
    <property type="component" value="Unassembled WGS sequence"/>
</dbReference>
<comment type="caution">
    <text evidence="6">The sequence shown here is derived from an EMBL/GenBank/DDBJ whole genome shotgun (WGS) entry which is preliminary data.</text>
</comment>
<keyword evidence="7" id="KW-1185">Reference proteome</keyword>
<feature type="transmembrane region" description="Helical" evidence="5">
    <location>
        <begin position="62"/>
        <end position="81"/>
    </location>
</feature>
<feature type="transmembrane region" description="Helical" evidence="5">
    <location>
        <begin position="184"/>
        <end position="201"/>
    </location>
</feature>
<dbReference type="EMBL" id="BHXQ01000002">
    <property type="protein sequence ID" value="GCC51297.1"/>
    <property type="molecule type" value="Genomic_DNA"/>
</dbReference>
<feature type="transmembrane region" description="Helical" evidence="5">
    <location>
        <begin position="142"/>
        <end position="163"/>
    </location>
</feature>
<evidence type="ECO:0008006" key="8">
    <source>
        <dbReference type="Google" id="ProtNLM"/>
    </source>
</evidence>
<keyword evidence="2 5" id="KW-0812">Transmembrane</keyword>
<gene>
    <name evidence="6" type="ORF">SanaruYs_15200</name>
</gene>
<dbReference type="InterPro" id="IPR000537">
    <property type="entry name" value="UbiA_prenyltransferase"/>
</dbReference>
<feature type="transmembrane region" description="Helical" evidence="5">
    <location>
        <begin position="116"/>
        <end position="136"/>
    </location>
</feature>
<evidence type="ECO:0000256" key="2">
    <source>
        <dbReference type="ARBA" id="ARBA00022692"/>
    </source>
</evidence>
<evidence type="ECO:0000256" key="5">
    <source>
        <dbReference type="SAM" id="Phobius"/>
    </source>
</evidence>
<evidence type="ECO:0000313" key="6">
    <source>
        <dbReference type="EMBL" id="GCC51297.1"/>
    </source>
</evidence>
<evidence type="ECO:0000256" key="3">
    <source>
        <dbReference type="ARBA" id="ARBA00022989"/>
    </source>
</evidence>
<organism evidence="6 7">
    <name type="scientific">Chryseotalea sanaruensis</name>
    <dbReference type="NCBI Taxonomy" id="2482724"/>
    <lineage>
        <taxon>Bacteria</taxon>
        <taxon>Pseudomonadati</taxon>
        <taxon>Bacteroidota</taxon>
        <taxon>Cytophagia</taxon>
        <taxon>Cytophagales</taxon>
        <taxon>Chryseotaleaceae</taxon>
        <taxon>Chryseotalea</taxon>
    </lineage>
</organism>
<proteinExistence type="predicted"/>
<reference evidence="6 7" key="1">
    <citation type="submission" date="2018-11" db="EMBL/GenBank/DDBJ databases">
        <title>Chryseotalea sanarue gen. nov., sp., nov., a member of the family Cytophagaceae, isolated from a brackish lake in Hamamatsu Japan.</title>
        <authorList>
            <person name="Maejima Y."/>
            <person name="Iino T."/>
            <person name="Muraguchi Y."/>
            <person name="Fukuda K."/>
            <person name="Ohkuma M."/>
            <person name="Moriuchi R."/>
            <person name="Dohra H."/>
            <person name="Kimbara K."/>
            <person name="Shintani M."/>
        </authorList>
    </citation>
    <scope>NUCLEOTIDE SEQUENCE [LARGE SCALE GENOMIC DNA]</scope>
    <source>
        <strain evidence="6 7">Ys</strain>
    </source>
</reference>
<protein>
    <recommendedName>
        <fullName evidence="8">Prenyltransferase</fullName>
    </recommendedName>
</protein>
<feature type="transmembrane region" description="Helical" evidence="5">
    <location>
        <begin position="207"/>
        <end position="226"/>
    </location>
</feature>
<comment type="subcellular location">
    <subcellularLocation>
        <location evidence="1">Membrane</location>
        <topology evidence="1">Multi-pass membrane protein</topology>
    </subcellularLocation>
</comment>
<feature type="transmembrane region" description="Helical" evidence="5">
    <location>
        <begin position="20"/>
        <end position="41"/>
    </location>
</feature>
<name>A0A401U8V0_9BACT</name>
<sequence length="250" mass="28184">MLGSVCGALMFAKMLQVTLLPYGIAALALSVWIIYTVDHLLDARNVKGSASATRHRFHQHHFKTLLAILLVAIAVVIVLLFFIRIQVLHGGLILIGAVALYLLLHRYLKIPKEMLISILYTCGVLLPSYMVTRLSFQEIPYTIVLMFMLSAFTNLLVFSWYDYEKDKRDGFRSVAITLGKSRTQIMVWLVGSIALVLVMLATDRIAAIIIFSVILIQLVLISFPSFFTQQESYRLLGDAAFMLPLLYLLL</sequence>
<keyword evidence="4 5" id="KW-0472">Membrane</keyword>
<dbReference type="GO" id="GO:0016020">
    <property type="term" value="C:membrane"/>
    <property type="evidence" value="ECO:0007669"/>
    <property type="project" value="UniProtKB-SubCell"/>
</dbReference>
<evidence type="ECO:0000313" key="7">
    <source>
        <dbReference type="Proteomes" id="UP000288227"/>
    </source>
</evidence>